<keyword evidence="1" id="KW-0560">Oxidoreductase</keyword>
<evidence type="ECO:0000313" key="3">
    <source>
        <dbReference type="Proteomes" id="UP000005801"/>
    </source>
</evidence>
<dbReference type="InterPro" id="IPR036291">
    <property type="entry name" value="NAD(P)-bd_dom_sf"/>
</dbReference>
<dbReference type="PANTHER" id="PTHR43658:SF8">
    <property type="entry name" value="17-BETA-HYDROXYSTEROID DEHYDROGENASE 14-RELATED"/>
    <property type="match status" value="1"/>
</dbReference>
<dbReference type="GO" id="GO:0006635">
    <property type="term" value="P:fatty acid beta-oxidation"/>
    <property type="evidence" value="ECO:0007669"/>
    <property type="project" value="TreeGrafter"/>
</dbReference>
<reference evidence="2 3" key="1">
    <citation type="submission" date="2007-06" db="EMBL/GenBank/DDBJ databases">
        <authorList>
            <person name="Shimkets L."/>
            <person name="Ferriera S."/>
            <person name="Johnson J."/>
            <person name="Kravitz S."/>
            <person name="Beeson K."/>
            <person name="Sutton G."/>
            <person name="Rogers Y.-H."/>
            <person name="Friedman R."/>
            <person name="Frazier M."/>
            <person name="Venter J.C."/>
        </authorList>
    </citation>
    <scope>NUCLEOTIDE SEQUENCE [LARGE SCALE GENOMIC DNA]</scope>
    <source>
        <strain evidence="2 3">SIR-1</strain>
    </source>
</reference>
<dbReference type="EMBL" id="ABCS01000001">
    <property type="protein sequence ID" value="EDM81738.1"/>
    <property type="molecule type" value="Genomic_DNA"/>
</dbReference>
<dbReference type="Gene3D" id="3.40.50.720">
    <property type="entry name" value="NAD(P)-binding Rossmann-like Domain"/>
    <property type="match status" value="1"/>
</dbReference>
<dbReference type="PRINTS" id="PR00081">
    <property type="entry name" value="GDHRDH"/>
</dbReference>
<protein>
    <submittedName>
        <fullName evidence="2">Oxidoreductase, short chain dehydrogenase/reductase family protein</fullName>
    </submittedName>
</protein>
<evidence type="ECO:0000256" key="1">
    <source>
        <dbReference type="ARBA" id="ARBA00023002"/>
    </source>
</evidence>
<dbReference type="InterPro" id="IPR002347">
    <property type="entry name" value="SDR_fam"/>
</dbReference>
<evidence type="ECO:0000313" key="2">
    <source>
        <dbReference type="EMBL" id="EDM81738.1"/>
    </source>
</evidence>
<dbReference type="GO" id="GO:0008670">
    <property type="term" value="F:2,4-dienoyl-CoA reductase (NADPH) activity"/>
    <property type="evidence" value="ECO:0007669"/>
    <property type="project" value="TreeGrafter"/>
</dbReference>
<organism evidence="2 3">
    <name type="scientific">Plesiocystis pacifica SIR-1</name>
    <dbReference type="NCBI Taxonomy" id="391625"/>
    <lineage>
        <taxon>Bacteria</taxon>
        <taxon>Pseudomonadati</taxon>
        <taxon>Myxococcota</taxon>
        <taxon>Polyangia</taxon>
        <taxon>Nannocystales</taxon>
        <taxon>Nannocystaceae</taxon>
        <taxon>Plesiocystis</taxon>
    </lineage>
</organism>
<gene>
    <name evidence="2" type="ORF">PPSIR1_04708</name>
</gene>
<dbReference type="Pfam" id="PF13561">
    <property type="entry name" value="adh_short_C2"/>
    <property type="match status" value="1"/>
</dbReference>
<comment type="caution">
    <text evidence="2">The sequence shown here is derived from an EMBL/GenBank/DDBJ whole genome shotgun (WGS) entry which is preliminary data.</text>
</comment>
<keyword evidence="3" id="KW-1185">Reference proteome</keyword>
<proteinExistence type="predicted"/>
<dbReference type="AlphaFoldDB" id="A6FWR4"/>
<dbReference type="eggNOG" id="COG1028">
    <property type="taxonomic scope" value="Bacteria"/>
</dbReference>
<dbReference type="SUPFAM" id="SSF51735">
    <property type="entry name" value="NAD(P)-binding Rossmann-fold domains"/>
    <property type="match status" value="1"/>
</dbReference>
<dbReference type="Proteomes" id="UP000005801">
    <property type="component" value="Unassembled WGS sequence"/>
</dbReference>
<name>A6FWR4_9BACT</name>
<dbReference type="STRING" id="391625.PPSIR1_04708"/>
<accession>A6FWR4</accession>
<dbReference type="PANTHER" id="PTHR43658">
    <property type="entry name" value="SHORT-CHAIN DEHYDROGENASE/REDUCTASE"/>
    <property type="match status" value="1"/>
</dbReference>
<sequence>MLAPMYQTDLLEGRTILVTGGGTGLGKAMALRFGQLGAKVAVLGRREQPLREVVDAIHSGAPEGTTRAAWTSADVRDRASVDAALTKLEDALGPITDVVNNAAGNFLCASEDLSVGGFDAVVKIVLYGTFHVTQSMGKRWIERGKPEGHDYTVLSIVTTYAWMGSAFVLPSACAKAGVLAMTRSLATEWATYGVRLNAIAPGPFPTEGAFSRLAMPGTENIGKQRIPLGRYGEPAELAELAVYLTAARFVTGECVTIDGGEWLKVGQEFSGITDHPREQVKQVLASMRPKKG</sequence>